<dbReference type="CDD" id="cd09859">
    <property type="entry name" value="PIN_53EXO"/>
    <property type="match status" value="1"/>
</dbReference>
<dbReference type="SMART" id="SM00279">
    <property type="entry name" value="HhH2"/>
    <property type="match status" value="1"/>
</dbReference>
<evidence type="ECO:0000256" key="7">
    <source>
        <dbReference type="ARBA" id="ARBA00022722"/>
    </source>
</evidence>
<evidence type="ECO:0000259" key="19">
    <source>
        <dbReference type="SMART" id="SM00482"/>
    </source>
</evidence>
<dbReference type="InterPro" id="IPR036279">
    <property type="entry name" value="5-3_exonuclease_C_sf"/>
</dbReference>
<dbReference type="PANTHER" id="PTHR10133:SF27">
    <property type="entry name" value="DNA POLYMERASE NU"/>
    <property type="match status" value="1"/>
</dbReference>
<reference evidence="21" key="1">
    <citation type="journal article" date="2019" name="Int. J. Syst. Evol. Microbiol.">
        <title>The Global Catalogue of Microorganisms (GCM) 10K type strain sequencing project: providing services to taxonomists for standard genome sequencing and annotation.</title>
        <authorList>
            <consortium name="The Broad Institute Genomics Platform"/>
            <consortium name="The Broad Institute Genome Sequencing Center for Infectious Disease"/>
            <person name="Wu L."/>
            <person name="Ma J."/>
        </authorList>
    </citation>
    <scope>NUCLEOTIDE SEQUENCE [LARGE SCALE GENOMIC DNA]</scope>
    <source>
        <strain evidence="21">JCM 9651</strain>
    </source>
</reference>
<dbReference type="NCBIfam" id="TIGR00593">
    <property type="entry name" value="pola"/>
    <property type="match status" value="1"/>
</dbReference>
<sequence>MAQTAKNNAENRPRLLLMDGHSLAYRAFFALPAENFTTAAGQPTNAIYGFASMLANTLRDEAPTHFAVAFDVSRKTWRSEEFPEYKANRSKTPDEFKGQVELIGELLDAMNAPRFAIDGFEADDIIATLATQAEAAGFEVLIVTGDRDSFQLVTEHVTVLYPTKGVSELTRFTPEKVEEKYGLSPRQYPDFAALRGDPSDNLPGIPGVGEKTAAKWINQFGSFAELVERVDEVKGKAGQNLRDHLEAVKTNRRLTEMVRDVELPKAVADLERAPYDRKALAFFLDTLEIRNPNLRERLLAVDPGAGEEEAPAPAAGVELDGTVLGSGELAPWLEAHGTRKLGVATVDTWGLGGGNVSEIALAAADGAAAWFDPSQLDEADERAFAAWIADASRPKVLHNAKGAMRVFPEHGWRIDGVTMDTALAAYLVKPGRRSFALDALSIEYLGRELAPAAADGQLAFGADEQAEADALMAQARAVLDLGEAFDARLEEVGAAGLLHDMELPTSVLLARMERHGIAADRAHLEAMEQQFAGAVQQAVKEAHASVGHEFNLGSPKQLQEVLFGELALPKTKKTKTGYTTDADALAWLATQTDHELPVLMLRHREQAKLRVTVEGLIKTVATDGRIHTTFNQTVAATGRLSSTDPNLQNIPVRTDEGRAIRRGFVVGEGFESLMTADYSQIELRVMAHLSEDEGLIEAFASGEDLHTTVASQVFAVDKSAVDAEMRRKIKAMSYGLAYGLSAFGLSQQLNIEAAEARGLMDTYFERFGGVRDYLRRVVDEARATGYTETMFGRRRYLPDLNSDNRQRREMAERMALNAPIQGTAADIVKVAMLKVDQALAEAGLESRMLLQVHDEIVLEVAPGERERVEELVRREMSAAVELRAPLDVSVGVGPDWESAAH</sequence>
<dbReference type="RefSeq" id="WP_345035435.1">
    <property type="nucleotide sequence ID" value="NZ_BAAAYL010000001.1"/>
</dbReference>
<dbReference type="InterPro" id="IPR002421">
    <property type="entry name" value="5-3_exonuclease"/>
</dbReference>
<dbReference type="InterPro" id="IPR054690">
    <property type="entry name" value="DNA_polI_exonuclease"/>
</dbReference>
<dbReference type="InterPro" id="IPR020046">
    <property type="entry name" value="5-3_exonucl_a-hlix_arch_N"/>
</dbReference>
<dbReference type="EMBL" id="BAAAYL010000001">
    <property type="protein sequence ID" value="GAA3370135.1"/>
    <property type="molecule type" value="Genomic_DNA"/>
</dbReference>
<dbReference type="InterPro" id="IPR043502">
    <property type="entry name" value="DNA/RNA_pol_sf"/>
</dbReference>
<comment type="catalytic activity">
    <reaction evidence="14 16">
        <text>DNA(n) + a 2'-deoxyribonucleoside 5'-triphosphate = DNA(n+1) + diphosphate</text>
        <dbReference type="Rhea" id="RHEA:22508"/>
        <dbReference type="Rhea" id="RHEA-COMP:17339"/>
        <dbReference type="Rhea" id="RHEA-COMP:17340"/>
        <dbReference type="ChEBI" id="CHEBI:33019"/>
        <dbReference type="ChEBI" id="CHEBI:61560"/>
        <dbReference type="ChEBI" id="CHEBI:173112"/>
        <dbReference type="EC" id="2.7.7.7"/>
    </reaction>
</comment>
<dbReference type="InterPro" id="IPR018320">
    <property type="entry name" value="DNA_polymerase_1"/>
</dbReference>
<evidence type="ECO:0000256" key="14">
    <source>
        <dbReference type="ARBA" id="ARBA00049244"/>
    </source>
</evidence>
<proteinExistence type="inferred from homology"/>
<keyword evidence="13 16" id="KW-0234">DNA repair</keyword>
<evidence type="ECO:0000256" key="16">
    <source>
        <dbReference type="RuleBase" id="RU004460"/>
    </source>
</evidence>
<evidence type="ECO:0000313" key="20">
    <source>
        <dbReference type="EMBL" id="GAA3370135.1"/>
    </source>
</evidence>
<feature type="domain" description="3'-5' exonuclease" evidence="17">
    <location>
        <begin position="320"/>
        <end position="490"/>
    </location>
</feature>
<evidence type="ECO:0000256" key="8">
    <source>
        <dbReference type="ARBA" id="ARBA00022763"/>
    </source>
</evidence>
<dbReference type="Gene3D" id="3.30.70.370">
    <property type="match status" value="1"/>
</dbReference>
<dbReference type="CDD" id="cd06140">
    <property type="entry name" value="DNA_polA_I_Bacillus_like_exo"/>
    <property type="match status" value="1"/>
</dbReference>
<organism evidence="20 21">
    <name type="scientific">Streptomyces sannanensis</name>
    <dbReference type="NCBI Taxonomy" id="285536"/>
    <lineage>
        <taxon>Bacteria</taxon>
        <taxon>Bacillati</taxon>
        <taxon>Actinomycetota</taxon>
        <taxon>Actinomycetes</taxon>
        <taxon>Kitasatosporales</taxon>
        <taxon>Streptomycetaceae</taxon>
        <taxon>Streptomyces</taxon>
    </lineage>
</organism>
<evidence type="ECO:0000256" key="2">
    <source>
        <dbReference type="ARBA" id="ARBA00012417"/>
    </source>
</evidence>
<dbReference type="CDD" id="cd08637">
    <property type="entry name" value="DNA_pol_A_pol_I_C"/>
    <property type="match status" value="1"/>
</dbReference>
<dbReference type="Gene3D" id="3.30.420.10">
    <property type="entry name" value="Ribonuclease H-like superfamily/Ribonuclease H"/>
    <property type="match status" value="1"/>
</dbReference>
<evidence type="ECO:0000259" key="17">
    <source>
        <dbReference type="SMART" id="SM00474"/>
    </source>
</evidence>
<evidence type="ECO:0000256" key="9">
    <source>
        <dbReference type="ARBA" id="ARBA00022801"/>
    </source>
</evidence>
<feature type="domain" description="DNA-directed DNA polymerase family A palm" evidence="19">
    <location>
        <begin position="657"/>
        <end position="864"/>
    </location>
</feature>
<evidence type="ECO:0000256" key="3">
    <source>
        <dbReference type="ARBA" id="ARBA00020311"/>
    </source>
</evidence>
<keyword evidence="7" id="KW-0540">Nuclease</keyword>
<dbReference type="SUPFAM" id="SSF53098">
    <property type="entry name" value="Ribonuclease H-like"/>
    <property type="match status" value="1"/>
</dbReference>
<dbReference type="Pfam" id="PF01367">
    <property type="entry name" value="5_3_exonuc"/>
    <property type="match status" value="1"/>
</dbReference>
<keyword evidence="11 16" id="KW-0239">DNA-directed DNA polymerase</keyword>
<accession>A0ABP6S7I5</accession>
<evidence type="ECO:0000256" key="1">
    <source>
        <dbReference type="ARBA" id="ARBA00007705"/>
    </source>
</evidence>
<evidence type="ECO:0000256" key="11">
    <source>
        <dbReference type="ARBA" id="ARBA00022932"/>
    </source>
</evidence>
<dbReference type="InterPro" id="IPR029060">
    <property type="entry name" value="PIN-like_dom_sf"/>
</dbReference>
<evidence type="ECO:0000256" key="5">
    <source>
        <dbReference type="ARBA" id="ARBA00022695"/>
    </source>
</evidence>
<dbReference type="NCBIfam" id="NF004397">
    <property type="entry name" value="PRK05755.1"/>
    <property type="match status" value="1"/>
</dbReference>
<dbReference type="InterPro" id="IPR008918">
    <property type="entry name" value="HhH2"/>
</dbReference>
<dbReference type="Gene3D" id="1.10.150.20">
    <property type="entry name" value="5' to 3' exonuclease, C-terminal subdomain"/>
    <property type="match status" value="2"/>
</dbReference>
<dbReference type="PANTHER" id="PTHR10133">
    <property type="entry name" value="DNA POLYMERASE I"/>
    <property type="match status" value="1"/>
</dbReference>
<protein>
    <recommendedName>
        <fullName evidence="3 15">DNA polymerase I</fullName>
        <ecNumber evidence="2 15">2.7.7.7</ecNumber>
    </recommendedName>
</protein>
<dbReference type="PRINTS" id="PR00868">
    <property type="entry name" value="DNAPOLI"/>
</dbReference>
<evidence type="ECO:0000256" key="4">
    <source>
        <dbReference type="ARBA" id="ARBA00022679"/>
    </source>
</evidence>
<evidence type="ECO:0000256" key="10">
    <source>
        <dbReference type="ARBA" id="ARBA00022839"/>
    </source>
</evidence>
<dbReference type="SUPFAM" id="SSF88723">
    <property type="entry name" value="PIN domain-like"/>
    <property type="match status" value="1"/>
</dbReference>
<evidence type="ECO:0000256" key="12">
    <source>
        <dbReference type="ARBA" id="ARBA00023125"/>
    </source>
</evidence>
<dbReference type="InterPro" id="IPR012337">
    <property type="entry name" value="RNaseH-like_sf"/>
</dbReference>
<dbReference type="InterPro" id="IPR001098">
    <property type="entry name" value="DNA-dir_DNA_pol_A_palm_dom"/>
</dbReference>
<evidence type="ECO:0000256" key="15">
    <source>
        <dbReference type="NCBIfam" id="TIGR00593"/>
    </source>
</evidence>
<feature type="domain" description="5'-3' exonuclease" evidence="18">
    <location>
        <begin position="11"/>
        <end position="273"/>
    </location>
</feature>
<dbReference type="InterPro" id="IPR002562">
    <property type="entry name" value="3'-5'_exonuclease_dom"/>
</dbReference>
<dbReference type="SUPFAM" id="SSF47807">
    <property type="entry name" value="5' to 3' exonuclease, C-terminal subdomain"/>
    <property type="match status" value="1"/>
</dbReference>
<evidence type="ECO:0000313" key="21">
    <source>
        <dbReference type="Proteomes" id="UP001499990"/>
    </source>
</evidence>
<dbReference type="SUPFAM" id="SSF56672">
    <property type="entry name" value="DNA/RNA polymerases"/>
    <property type="match status" value="1"/>
</dbReference>
<dbReference type="Pfam" id="PF00476">
    <property type="entry name" value="DNA_pol_A"/>
    <property type="match status" value="1"/>
</dbReference>
<comment type="caution">
    <text evidence="20">The sequence shown here is derived from an EMBL/GenBank/DDBJ whole genome shotgun (WGS) entry which is preliminary data.</text>
</comment>
<dbReference type="Gene3D" id="1.20.1060.10">
    <property type="entry name" value="Taq DNA Polymerase, Chain T, domain 4"/>
    <property type="match status" value="1"/>
</dbReference>
<dbReference type="CDD" id="cd09898">
    <property type="entry name" value="H3TH_53EXO"/>
    <property type="match status" value="1"/>
</dbReference>
<name>A0ABP6S7I5_9ACTN</name>
<keyword evidence="21" id="KW-1185">Reference proteome</keyword>
<dbReference type="SMART" id="SM00474">
    <property type="entry name" value="35EXOc"/>
    <property type="match status" value="1"/>
</dbReference>
<keyword evidence="9" id="KW-0378">Hydrolase</keyword>
<dbReference type="Proteomes" id="UP001499990">
    <property type="component" value="Unassembled WGS sequence"/>
</dbReference>
<dbReference type="SMART" id="SM00475">
    <property type="entry name" value="53EXOc"/>
    <property type="match status" value="1"/>
</dbReference>
<dbReference type="Pfam" id="PF02739">
    <property type="entry name" value="5_3_exonuc_N"/>
    <property type="match status" value="1"/>
</dbReference>
<evidence type="ECO:0000256" key="13">
    <source>
        <dbReference type="ARBA" id="ARBA00023204"/>
    </source>
</evidence>
<dbReference type="Gene3D" id="3.40.50.1010">
    <property type="entry name" value="5'-nuclease"/>
    <property type="match status" value="1"/>
</dbReference>
<dbReference type="InterPro" id="IPR020045">
    <property type="entry name" value="DNA_polI_H3TH"/>
</dbReference>
<keyword evidence="10" id="KW-0269">Exonuclease</keyword>
<dbReference type="SMART" id="SM00482">
    <property type="entry name" value="POLAc"/>
    <property type="match status" value="1"/>
</dbReference>
<dbReference type="InterPro" id="IPR036397">
    <property type="entry name" value="RNaseH_sf"/>
</dbReference>
<keyword evidence="6 16" id="KW-0235">DNA replication</keyword>
<keyword evidence="8 16" id="KW-0227">DNA damage</keyword>
<keyword evidence="5 16" id="KW-0548">Nucleotidyltransferase</keyword>
<dbReference type="InterPro" id="IPR002298">
    <property type="entry name" value="DNA_polymerase_A"/>
</dbReference>
<evidence type="ECO:0000259" key="18">
    <source>
        <dbReference type="SMART" id="SM00475"/>
    </source>
</evidence>
<gene>
    <name evidence="16 20" type="primary">polA</name>
    <name evidence="20" type="ORF">GCM10020367_15570</name>
</gene>
<dbReference type="Pfam" id="PF22619">
    <property type="entry name" value="DNA_polI_exo1"/>
    <property type="match status" value="1"/>
</dbReference>
<comment type="similarity">
    <text evidence="1 16">Belongs to the DNA polymerase type-A family.</text>
</comment>
<keyword evidence="12 16" id="KW-0238">DNA-binding</keyword>
<keyword evidence="4 16" id="KW-0808">Transferase</keyword>
<evidence type="ECO:0000256" key="6">
    <source>
        <dbReference type="ARBA" id="ARBA00022705"/>
    </source>
</evidence>
<dbReference type="EC" id="2.7.7.7" evidence="2 15"/>